<dbReference type="EMBL" id="CP016591">
    <property type="protein sequence ID" value="ANY21328.1"/>
    <property type="molecule type" value="Genomic_DNA"/>
</dbReference>
<feature type="compositionally biased region" description="Basic and acidic residues" evidence="1">
    <location>
        <begin position="82"/>
        <end position="94"/>
    </location>
</feature>
<dbReference type="Proteomes" id="UP000092932">
    <property type="component" value="Chromosome"/>
</dbReference>
<gene>
    <name evidence="2" type="ORF">A6F68_02839</name>
</gene>
<accession>A0A1B2AGT9</accession>
<dbReference type="RefSeq" id="WP_067681463.1">
    <property type="nucleotide sequence ID" value="NZ_CP016591.1"/>
</dbReference>
<name>A0A1B2AGT9_9SPHN</name>
<dbReference type="AlphaFoldDB" id="A0A1B2AGT9"/>
<dbReference type="KEGG" id="ado:A6F68_02839"/>
<feature type="region of interest" description="Disordered" evidence="1">
    <location>
        <begin position="82"/>
        <end position="106"/>
    </location>
</feature>
<evidence type="ECO:0000313" key="3">
    <source>
        <dbReference type="Proteomes" id="UP000092932"/>
    </source>
</evidence>
<dbReference type="OrthoDB" id="7596780at2"/>
<protein>
    <submittedName>
        <fullName evidence="2">Uncharacterized protein</fullName>
    </submittedName>
</protein>
<keyword evidence="3" id="KW-1185">Reference proteome</keyword>
<sequence length="182" mass="19958">MTISEISRAALAASLAILATSSAAKDREPSPYEPCSRIEDNAARLQCFDATYAREEALVAAKESKKREDAVENFGFSEADIEKRERAARPDSAERQASAAVSTETPMDGKAIQATITEVLTDQRGNHVLLLDNGQIWRSTAAKNYRGSVRAGWKVEIKEGKFAGYRLTFEGKTGFLGVERVR</sequence>
<organism evidence="2 3">
    <name type="scientific">Tsuneonella dongtanensis</name>
    <dbReference type="NCBI Taxonomy" id="692370"/>
    <lineage>
        <taxon>Bacteria</taxon>
        <taxon>Pseudomonadati</taxon>
        <taxon>Pseudomonadota</taxon>
        <taxon>Alphaproteobacteria</taxon>
        <taxon>Sphingomonadales</taxon>
        <taxon>Erythrobacteraceae</taxon>
        <taxon>Tsuneonella</taxon>
    </lineage>
</organism>
<proteinExistence type="predicted"/>
<reference evidence="2 3" key="1">
    <citation type="submission" date="2016-07" db="EMBL/GenBank/DDBJ databases">
        <title>Complete genome sequence of Altererythrobacter dongtanensis KCTC 22672, a type strain with esterase isolated from tidal flat.</title>
        <authorList>
            <person name="Cheng H."/>
            <person name="Wu Y.-H."/>
            <person name="Zhou P."/>
            <person name="Huo Y.-Y."/>
            <person name="Wang C.-S."/>
            <person name="Xu X.-W."/>
        </authorList>
    </citation>
    <scope>NUCLEOTIDE SEQUENCE [LARGE SCALE GENOMIC DNA]</scope>
    <source>
        <strain evidence="2 3">KCTC 22672</strain>
    </source>
</reference>
<evidence type="ECO:0000256" key="1">
    <source>
        <dbReference type="SAM" id="MobiDB-lite"/>
    </source>
</evidence>
<evidence type="ECO:0000313" key="2">
    <source>
        <dbReference type="EMBL" id="ANY21328.1"/>
    </source>
</evidence>